<evidence type="ECO:0008006" key="3">
    <source>
        <dbReference type="Google" id="ProtNLM"/>
    </source>
</evidence>
<reference evidence="1" key="1">
    <citation type="submission" date="2021-02" db="EMBL/GenBank/DDBJ databases">
        <authorList>
            <person name="Nowell W R."/>
        </authorList>
    </citation>
    <scope>NUCLEOTIDE SEQUENCE</scope>
    <source>
        <strain evidence="1">Ploen Becks lab</strain>
    </source>
</reference>
<name>A0A814MK90_9BILA</name>
<protein>
    <recommendedName>
        <fullName evidence="3">MULE transposase domain-containing protein</fullName>
    </recommendedName>
</protein>
<dbReference type="OrthoDB" id="10029846at2759"/>
<dbReference type="Proteomes" id="UP000663879">
    <property type="component" value="Unassembled WGS sequence"/>
</dbReference>
<gene>
    <name evidence="1" type="ORF">OXX778_LOCUS20124</name>
</gene>
<organism evidence="1 2">
    <name type="scientific">Brachionus calyciflorus</name>
    <dbReference type="NCBI Taxonomy" id="104777"/>
    <lineage>
        <taxon>Eukaryota</taxon>
        <taxon>Metazoa</taxon>
        <taxon>Spiralia</taxon>
        <taxon>Gnathifera</taxon>
        <taxon>Rotifera</taxon>
        <taxon>Eurotatoria</taxon>
        <taxon>Monogononta</taxon>
        <taxon>Pseudotrocha</taxon>
        <taxon>Ploima</taxon>
        <taxon>Brachionidae</taxon>
        <taxon>Brachionus</taxon>
    </lineage>
</organism>
<sequence length="205" mass="24400">MIRCAFLLMNRRRTKDYEQVLESLLMEAKKHNLVLNPKKVMTDFEIAAIKAFSNKKLVNLGFKTDYEENKEFNCWFRRIFSLAIIPINQIDTQSQIILDTQPVFEEENKAKNLEKFLDYLVDNYFEGRFPIELWNHFDSEGPRTNNNLEAYNNKLNQSAAFLKYQHALIGKPVPPRKKLQIFKDEQMRSYKKMFLENDLTLDAYI</sequence>
<feature type="non-terminal residue" evidence="1">
    <location>
        <position position="205"/>
    </location>
</feature>
<evidence type="ECO:0000313" key="2">
    <source>
        <dbReference type="Proteomes" id="UP000663879"/>
    </source>
</evidence>
<feature type="non-terminal residue" evidence="1">
    <location>
        <position position="1"/>
    </location>
</feature>
<dbReference type="AlphaFoldDB" id="A0A814MK90"/>
<keyword evidence="2" id="KW-1185">Reference proteome</keyword>
<comment type="caution">
    <text evidence="1">The sequence shown here is derived from an EMBL/GenBank/DDBJ whole genome shotgun (WGS) entry which is preliminary data.</text>
</comment>
<proteinExistence type="predicted"/>
<accession>A0A814MK90</accession>
<evidence type="ECO:0000313" key="1">
    <source>
        <dbReference type="EMBL" id="CAF1079513.1"/>
    </source>
</evidence>
<dbReference type="EMBL" id="CAJNOC010006509">
    <property type="protein sequence ID" value="CAF1079513.1"/>
    <property type="molecule type" value="Genomic_DNA"/>
</dbReference>